<keyword evidence="7" id="KW-1185">Reference proteome</keyword>
<dbReference type="Proteomes" id="UP000216074">
    <property type="component" value="Unassembled WGS sequence"/>
</dbReference>
<comment type="caution">
    <text evidence="6">The sequence shown here is derived from an EMBL/GenBank/DDBJ whole genome shotgun (WGS) entry which is preliminary data.</text>
</comment>
<name>A0A261G102_9BIFI</name>
<dbReference type="PANTHER" id="PTHR30204">
    <property type="entry name" value="REDOX-CYCLING DRUG-SENSING TRANSCRIPTIONAL ACTIVATOR SOXR"/>
    <property type="match status" value="1"/>
</dbReference>
<feature type="domain" description="HTH merR-type" evidence="5">
    <location>
        <begin position="13"/>
        <end position="82"/>
    </location>
</feature>
<dbReference type="SUPFAM" id="SSF46955">
    <property type="entry name" value="Putative DNA-binding domain"/>
    <property type="match status" value="1"/>
</dbReference>
<dbReference type="GO" id="GO:0003700">
    <property type="term" value="F:DNA-binding transcription factor activity"/>
    <property type="evidence" value="ECO:0007669"/>
    <property type="project" value="InterPro"/>
</dbReference>
<evidence type="ECO:0000259" key="5">
    <source>
        <dbReference type="PROSITE" id="PS50937"/>
    </source>
</evidence>
<dbReference type="EMBL" id="MWWY01000020">
    <property type="protein sequence ID" value="OZG64676.1"/>
    <property type="molecule type" value="Genomic_DNA"/>
</dbReference>
<evidence type="ECO:0000256" key="3">
    <source>
        <dbReference type="ARBA" id="ARBA00023125"/>
    </source>
</evidence>
<keyword evidence="3" id="KW-0238">DNA-binding</keyword>
<dbReference type="AlphaFoldDB" id="A0A261G102"/>
<dbReference type="PROSITE" id="PS50937">
    <property type="entry name" value="HTH_MERR_2"/>
    <property type="match status" value="1"/>
</dbReference>
<gene>
    <name evidence="6" type="ORF">BHAP_0906</name>
</gene>
<dbReference type="RefSeq" id="WP_094729545.1">
    <property type="nucleotide sequence ID" value="NZ_MWWY01000020.1"/>
</dbReference>
<accession>A0A261G102</accession>
<keyword evidence="2" id="KW-0805">Transcription regulation</keyword>
<dbReference type="PANTHER" id="PTHR30204:SF69">
    <property type="entry name" value="MERR-FAMILY TRANSCRIPTIONAL REGULATOR"/>
    <property type="match status" value="1"/>
</dbReference>
<reference evidence="6 7" key="1">
    <citation type="journal article" date="2017" name="BMC Genomics">
        <title>Comparative genomic and phylogenomic analyses of the Bifidobacteriaceae family.</title>
        <authorList>
            <person name="Lugli G.A."/>
            <person name="Milani C."/>
            <person name="Turroni F."/>
            <person name="Duranti S."/>
            <person name="Mancabelli L."/>
            <person name="Mangifesta M."/>
            <person name="Ferrario C."/>
            <person name="Modesto M."/>
            <person name="Mattarelli P."/>
            <person name="Jiri K."/>
            <person name="van Sinderen D."/>
            <person name="Ventura M."/>
        </authorList>
    </citation>
    <scope>NUCLEOTIDE SEQUENCE [LARGE SCALE GENOMIC DNA]</scope>
    <source>
        <strain evidence="6 7">DSM 100202</strain>
    </source>
</reference>
<keyword evidence="1" id="KW-0678">Repressor</keyword>
<evidence type="ECO:0000313" key="7">
    <source>
        <dbReference type="Proteomes" id="UP000216074"/>
    </source>
</evidence>
<dbReference type="SMART" id="SM00422">
    <property type="entry name" value="HTH_MERR"/>
    <property type="match status" value="1"/>
</dbReference>
<dbReference type="InterPro" id="IPR009061">
    <property type="entry name" value="DNA-bd_dom_put_sf"/>
</dbReference>
<dbReference type="Pfam" id="PF13411">
    <property type="entry name" value="MerR_1"/>
    <property type="match status" value="1"/>
</dbReference>
<dbReference type="CDD" id="cd01109">
    <property type="entry name" value="HTH_YyaN"/>
    <property type="match status" value="1"/>
</dbReference>
<evidence type="ECO:0000256" key="4">
    <source>
        <dbReference type="ARBA" id="ARBA00023163"/>
    </source>
</evidence>
<dbReference type="InterPro" id="IPR000551">
    <property type="entry name" value="MerR-type_HTH_dom"/>
</dbReference>
<organism evidence="6 7">
    <name type="scientific">Bifidobacterium hapali</name>
    <dbReference type="NCBI Taxonomy" id="1630172"/>
    <lineage>
        <taxon>Bacteria</taxon>
        <taxon>Bacillati</taxon>
        <taxon>Actinomycetota</taxon>
        <taxon>Actinomycetes</taxon>
        <taxon>Bifidobacteriales</taxon>
        <taxon>Bifidobacteriaceae</taxon>
        <taxon>Bifidobacterium</taxon>
    </lineage>
</organism>
<sequence length="151" mass="18059">MSDHAEDDPCEETYTIRQIADRFGMEPSTLRYYEEQGLLPHVERNAAGQRVYRREHIWRLGSICCFKDAGMTIDELKRFFIYEADEAGHIDEMMELLEHRREAIEAQRRALDAAYDHVLRKLDFYSDVRTSIHEHQPRPDWGVYARRHYVQ</sequence>
<evidence type="ECO:0000256" key="1">
    <source>
        <dbReference type="ARBA" id="ARBA00022491"/>
    </source>
</evidence>
<dbReference type="OrthoDB" id="9802039at2"/>
<evidence type="ECO:0000256" key="2">
    <source>
        <dbReference type="ARBA" id="ARBA00023015"/>
    </source>
</evidence>
<protein>
    <submittedName>
        <fullName evidence="6">Transcriptional regulator</fullName>
    </submittedName>
</protein>
<dbReference type="InterPro" id="IPR047057">
    <property type="entry name" value="MerR_fam"/>
</dbReference>
<dbReference type="Gene3D" id="1.10.1660.10">
    <property type="match status" value="1"/>
</dbReference>
<dbReference type="GO" id="GO:0003677">
    <property type="term" value="F:DNA binding"/>
    <property type="evidence" value="ECO:0007669"/>
    <property type="project" value="UniProtKB-KW"/>
</dbReference>
<keyword evidence="4" id="KW-0804">Transcription</keyword>
<evidence type="ECO:0000313" key="6">
    <source>
        <dbReference type="EMBL" id="OZG64676.1"/>
    </source>
</evidence>
<proteinExistence type="predicted"/>